<dbReference type="GO" id="GO:0051879">
    <property type="term" value="F:Hsp90 protein binding"/>
    <property type="evidence" value="ECO:0007669"/>
    <property type="project" value="TreeGrafter"/>
</dbReference>
<dbReference type="InterPro" id="IPR024660">
    <property type="entry name" value="UCS_central_dom"/>
</dbReference>
<keyword evidence="2" id="KW-0963">Cytoplasm</keyword>
<dbReference type="EMBL" id="JAKWFO010000014">
    <property type="protein sequence ID" value="KAI9632778.1"/>
    <property type="molecule type" value="Genomic_DNA"/>
</dbReference>
<dbReference type="PANTHER" id="PTHR45994">
    <property type="entry name" value="FI21225P1"/>
    <property type="match status" value="1"/>
</dbReference>
<name>A0AA38H258_9TREE</name>
<dbReference type="AlphaFoldDB" id="A0AA38H258"/>
<dbReference type="PANTHER" id="PTHR45994:SF1">
    <property type="entry name" value="FI21225P1"/>
    <property type="match status" value="1"/>
</dbReference>
<dbReference type="GO" id="GO:0005737">
    <property type="term" value="C:cytoplasm"/>
    <property type="evidence" value="ECO:0007669"/>
    <property type="project" value="UniProtKB-SubCell"/>
</dbReference>
<dbReference type="InterPro" id="IPR016024">
    <property type="entry name" value="ARM-type_fold"/>
</dbReference>
<dbReference type="Gene3D" id="1.25.10.10">
    <property type="entry name" value="Leucine-rich Repeat Variant"/>
    <property type="match status" value="1"/>
</dbReference>
<sequence>MPPSNTEKEIATLLLSLAGSNTHSISPSQVVLLERSLLPTSPKSERSLAYICLSKIVENASSRGDQRDTYLAEVFQPIVAPFLAEGAVEGTDERFIPLITFLTALFPLASAVCVALLTTPLSKEEEAPDALAIILELAEIDEPIQLVLAEMLVAATGTKAGRTMVLARAMPWLEGGRPIRGDGKLSGLCCAAFCKLGLWERTPAEVGYGIGSADPQADPSHTVSATELVDDMLASLARNLEYPSRVSAIIEGLAVISTRPASKRYLAGKSDFLRSLQTLLPAIPTRGGSLPVTSRGTNSSPAPIAAEPADTALCYGITTILLNLTSRKPVLSAEEEQMAKLRAMAASGKKGGGEIRTDPLDEAPEVQKRVGQLYDAGIIPALSGLVRAESLLLKQSLGKLCLNLVEDKERRLQFIREGGYKVLAEVTRKLLAAYDGTAESTSPIHTPSAEIDLLPALQVNAKLIITTPPNLLFPPPHLTTSLNALTPMYTLLTHPSATLLQTFEALMALTNLASISADVADRIVTATIIPKRTDEMWRSTGNDEVRIVGKVEEMMMEDNELVRRAATELVCNLAGCEKGFGYFSGEAEGSGKTGRVKQRLTFLLVLTDIDDLPTRLAAGGALAIVTESHTACAAILEPSSGEPSGRSAWKRLASLLEPEEIEEEGEKIALISSTPPDEGLILRAVCVLQNLLQYTVGMKGEAREREVQRIKGDGVQEALRGVVGLKVGQGVLRPVVECLQLLKKMSG</sequence>
<dbReference type="RefSeq" id="XP_052942555.1">
    <property type="nucleotide sequence ID" value="XM_053091428.1"/>
</dbReference>
<evidence type="ECO:0000256" key="1">
    <source>
        <dbReference type="ARBA" id="ARBA00004496"/>
    </source>
</evidence>
<protein>
    <recommendedName>
        <fullName evidence="3">UNC-45/Cro1/She4 central domain-containing protein</fullName>
    </recommendedName>
</protein>
<organism evidence="4 5">
    <name type="scientific">Dioszegia hungarica</name>
    <dbReference type="NCBI Taxonomy" id="4972"/>
    <lineage>
        <taxon>Eukaryota</taxon>
        <taxon>Fungi</taxon>
        <taxon>Dikarya</taxon>
        <taxon>Basidiomycota</taxon>
        <taxon>Agaricomycotina</taxon>
        <taxon>Tremellomycetes</taxon>
        <taxon>Tremellales</taxon>
        <taxon>Bulleribasidiaceae</taxon>
        <taxon>Dioszegia</taxon>
    </lineage>
</organism>
<dbReference type="Pfam" id="PF11701">
    <property type="entry name" value="UNC45-central"/>
    <property type="match status" value="1"/>
</dbReference>
<comment type="caution">
    <text evidence="4">The sequence shown here is derived from an EMBL/GenBank/DDBJ whole genome shotgun (WGS) entry which is preliminary data.</text>
</comment>
<evidence type="ECO:0000256" key="2">
    <source>
        <dbReference type="ARBA" id="ARBA00022490"/>
    </source>
</evidence>
<dbReference type="InterPro" id="IPR011989">
    <property type="entry name" value="ARM-like"/>
</dbReference>
<keyword evidence="5" id="KW-1185">Reference proteome</keyword>
<dbReference type="GeneID" id="77730633"/>
<reference evidence="4" key="1">
    <citation type="journal article" date="2022" name="G3 (Bethesda)">
        <title>High quality genome of the basidiomycete yeast Dioszegia hungarica PDD-24b-2 isolated from cloud water.</title>
        <authorList>
            <person name="Jarrige D."/>
            <person name="Haridas S."/>
            <person name="Bleykasten-Grosshans C."/>
            <person name="Joly M."/>
            <person name="Nadalig T."/>
            <person name="Sancelme M."/>
            <person name="Vuilleumier S."/>
            <person name="Grigoriev I.V."/>
            <person name="Amato P."/>
            <person name="Bringel F."/>
        </authorList>
    </citation>
    <scope>NUCLEOTIDE SEQUENCE</scope>
    <source>
        <strain evidence="4">PDD-24b-2</strain>
    </source>
</reference>
<proteinExistence type="predicted"/>
<gene>
    <name evidence="4" type="ORF">MKK02DRAFT_41088</name>
</gene>
<accession>A0AA38H258</accession>
<dbReference type="Proteomes" id="UP001164286">
    <property type="component" value="Unassembled WGS sequence"/>
</dbReference>
<dbReference type="SUPFAM" id="SSF48371">
    <property type="entry name" value="ARM repeat"/>
    <property type="match status" value="1"/>
</dbReference>
<evidence type="ECO:0000313" key="4">
    <source>
        <dbReference type="EMBL" id="KAI9632778.1"/>
    </source>
</evidence>
<comment type="subcellular location">
    <subcellularLocation>
        <location evidence="1">Cytoplasm</location>
    </subcellularLocation>
</comment>
<evidence type="ECO:0000259" key="3">
    <source>
        <dbReference type="Pfam" id="PF11701"/>
    </source>
</evidence>
<feature type="domain" description="UNC-45/Cro1/She4 central" evidence="3">
    <location>
        <begin position="32"/>
        <end position="176"/>
    </location>
</feature>
<evidence type="ECO:0000313" key="5">
    <source>
        <dbReference type="Proteomes" id="UP001164286"/>
    </source>
</evidence>